<dbReference type="EMBL" id="WNYA01000002">
    <property type="protein sequence ID" value="KAG8589893.1"/>
    <property type="molecule type" value="Genomic_DNA"/>
</dbReference>
<evidence type="ECO:0000256" key="1">
    <source>
        <dbReference type="SAM" id="MobiDB-lite"/>
    </source>
</evidence>
<sequence>MTRLSEPQPRYREGVNDRFIHSPHEQTDQCKKKSKRTMLK</sequence>
<feature type="region of interest" description="Disordered" evidence="1">
    <location>
        <begin position="1"/>
        <end position="40"/>
    </location>
</feature>
<dbReference type="Proteomes" id="UP000824782">
    <property type="component" value="Unassembled WGS sequence"/>
</dbReference>
<keyword evidence="3" id="KW-1185">Reference proteome</keyword>
<gene>
    <name evidence="2" type="ORF">GDO81_006560</name>
</gene>
<organism evidence="2 3">
    <name type="scientific">Engystomops pustulosus</name>
    <name type="common">Tungara frog</name>
    <name type="synonym">Physalaemus pustulosus</name>
    <dbReference type="NCBI Taxonomy" id="76066"/>
    <lineage>
        <taxon>Eukaryota</taxon>
        <taxon>Metazoa</taxon>
        <taxon>Chordata</taxon>
        <taxon>Craniata</taxon>
        <taxon>Vertebrata</taxon>
        <taxon>Euteleostomi</taxon>
        <taxon>Amphibia</taxon>
        <taxon>Batrachia</taxon>
        <taxon>Anura</taxon>
        <taxon>Neobatrachia</taxon>
        <taxon>Hyloidea</taxon>
        <taxon>Leptodactylidae</taxon>
        <taxon>Leiuperinae</taxon>
        <taxon>Engystomops</taxon>
    </lineage>
</organism>
<evidence type="ECO:0000313" key="3">
    <source>
        <dbReference type="Proteomes" id="UP000824782"/>
    </source>
</evidence>
<feature type="compositionally biased region" description="Basic and acidic residues" evidence="1">
    <location>
        <begin position="9"/>
        <end position="31"/>
    </location>
</feature>
<comment type="caution">
    <text evidence="2">The sequence shown here is derived from an EMBL/GenBank/DDBJ whole genome shotgun (WGS) entry which is preliminary data.</text>
</comment>
<accession>A0AAV7CY69</accession>
<proteinExistence type="predicted"/>
<name>A0AAV7CY69_ENGPU</name>
<reference evidence="2" key="1">
    <citation type="thesis" date="2020" institute="ProQuest LLC" country="789 East Eisenhower Parkway, Ann Arbor, MI, USA">
        <title>Comparative Genomics and Chromosome Evolution.</title>
        <authorList>
            <person name="Mudd A.B."/>
        </authorList>
    </citation>
    <scope>NUCLEOTIDE SEQUENCE</scope>
    <source>
        <strain evidence="2">237g6f4</strain>
        <tissue evidence="2">Blood</tissue>
    </source>
</reference>
<protein>
    <submittedName>
        <fullName evidence="2">Uncharacterized protein</fullName>
    </submittedName>
</protein>
<dbReference type="AlphaFoldDB" id="A0AAV7CY69"/>
<evidence type="ECO:0000313" key="2">
    <source>
        <dbReference type="EMBL" id="KAG8589893.1"/>
    </source>
</evidence>